<protein>
    <submittedName>
        <fullName evidence="1">Uncharacterized protein</fullName>
    </submittedName>
</protein>
<sequence>MMRDPSLRTQMRDVMALEACRAMPRKTEKFLVVTEANAWFDLDEIAEMGAGVVGMGSCN</sequence>
<evidence type="ECO:0000313" key="1">
    <source>
        <dbReference type="EMBL" id="GKT42139.1"/>
    </source>
</evidence>
<dbReference type="GeneID" id="73323122"/>
<evidence type="ECO:0000313" key="2">
    <source>
        <dbReference type="Proteomes" id="UP001055115"/>
    </source>
</evidence>
<dbReference type="Proteomes" id="UP001055115">
    <property type="component" value="Unassembled WGS sequence"/>
</dbReference>
<organism evidence="1 2">
    <name type="scientific">Colletotrichum spaethianum</name>
    <dbReference type="NCBI Taxonomy" id="700344"/>
    <lineage>
        <taxon>Eukaryota</taxon>
        <taxon>Fungi</taxon>
        <taxon>Dikarya</taxon>
        <taxon>Ascomycota</taxon>
        <taxon>Pezizomycotina</taxon>
        <taxon>Sordariomycetes</taxon>
        <taxon>Hypocreomycetidae</taxon>
        <taxon>Glomerellales</taxon>
        <taxon>Glomerellaceae</taxon>
        <taxon>Colletotrichum</taxon>
        <taxon>Colletotrichum spaethianum species complex</taxon>
    </lineage>
</organism>
<name>A0AA37P755_9PEZI</name>
<gene>
    <name evidence="1" type="ORF">ColSpa_02320</name>
</gene>
<dbReference type="RefSeq" id="XP_049124489.1">
    <property type="nucleotide sequence ID" value="XM_049268532.1"/>
</dbReference>
<keyword evidence="2" id="KW-1185">Reference proteome</keyword>
<reference evidence="1 2" key="1">
    <citation type="submission" date="2022-03" db="EMBL/GenBank/DDBJ databases">
        <title>Genome data of Colletotrichum spp.</title>
        <authorList>
            <person name="Utami Y.D."/>
            <person name="Hiruma K."/>
        </authorList>
    </citation>
    <scope>NUCLEOTIDE SEQUENCE [LARGE SCALE GENOMIC DNA]</scope>
    <source>
        <strain evidence="1 2">MAFF 239500</strain>
    </source>
</reference>
<dbReference type="AlphaFoldDB" id="A0AA37P755"/>
<dbReference type="EMBL" id="BQXU01000004">
    <property type="protein sequence ID" value="GKT42139.1"/>
    <property type="molecule type" value="Genomic_DNA"/>
</dbReference>
<comment type="caution">
    <text evidence="1">The sequence shown here is derived from an EMBL/GenBank/DDBJ whole genome shotgun (WGS) entry which is preliminary data.</text>
</comment>
<proteinExistence type="predicted"/>
<accession>A0AA37P755</accession>